<sequence>MSADILQFLKNKFMDELEEAEEEHPPPHDIPLHSYFLQIRELLETKSLTPSTGMKDCLYDLSIALTDCILFLEKRKMKINKDSSQGQGQEQGQGQGQGQEQGQGQGQGQGHYSLPELWFLCKTKRKLIHIKKKLRVATHHPVVPEQTSLSAITDVATTSSSSGSLSFDGPTIDLFSSYYLIDRVKNIEKLVLGTSELDGEGFSKEIGIVGIGGCGKTLVARMVFDNSDDVDSYDYESIIWINLQAIQKGEVDFKMILKAMLKQCDGGQRDSVEVEEEEVLEALCKALWSKSYLLVFDGIWDINLDWYFRLKKRLQWCNKSNHGLPLAATTFNTIMENRTYGGE</sequence>
<protein>
    <recommendedName>
        <fullName evidence="3">NB-ARC domain-containing protein</fullName>
    </recommendedName>
</protein>
<dbReference type="PANTHER" id="PTHR36766">
    <property type="entry name" value="PLANT BROAD-SPECTRUM MILDEW RESISTANCE PROTEIN RPW8"/>
    <property type="match status" value="1"/>
</dbReference>
<dbReference type="InterPro" id="IPR027417">
    <property type="entry name" value="P-loop_NTPase"/>
</dbReference>
<evidence type="ECO:0000256" key="2">
    <source>
        <dbReference type="SAM" id="MobiDB-lite"/>
    </source>
</evidence>
<keyword evidence="1" id="KW-0611">Plant defense</keyword>
<evidence type="ECO:0000313" key="4">
    <source>
        <dbReference type="EMBL" id="RVW69511.1"/>
    </source>
</evidence>
<reference evidence="4 5" key="1">
    <citation type="journal article" date="2018" name="PLoS Genet.">
        <title>Population sequencing reveals clonal diversity and ancestral inbreeding in the grapevine cultivar Chardonnay.</title>
        <authorList>
            <person name="Roach M.J."/>
            <person name="Johnson D.L."/>
            <person name="Bohlmann J."/>
            <person name="van Vuuren H.J."/>
            <person name="Jones S.J."/>
            <person name="Pretorius I.S."/>
            <person name="Schmidt S.A."/>
            <person name="Borneman A.R."/>
        </authorList>
    </citation>
    <scope>NUCLEOTIDE SEQUENCE [LARGE SCALE GENOMIC DNA]</scope>
    <source>
        <strain evidence="5">cv. Chardonnay</strain>
        <tissue evidence="4">Leaf</tissue>
    </source>
</reference>
<dbReference type="AlphaFoldDB" id="A0A438GBF5"/>
<dbReference type="InterPro" id="IPR002182">
    <property type="entry name" value="NB-ARC"/>
</dbReference>
<organism evidence="4 5">
    <name type="scientific">Vitis vinifera</name>
    <name type="common">Grape</name>
    <dbReference type="NCBI Taxonomy" id="29760"/>
    <lineage>
        <taxon>Eukaryota</taxon>
        <taxon>Viridiplantae</taxon>
        <taxon>Streptophyta</taxon>
        <taxon>Embryophyta</taxon>
        <taxon>Tracheophyta</taxon>
        <taxon>Spermatophyta</taxon>
        <taxon>Magnoliopsida</taxon>
        <taxon>eudicotyledons</taxon>
        <taxon>Gunneridae</taxon>
        <taxon>Pentapetalae</taxon>
        <taxon>rosids</taxon>
        <taxon>Vitales</taxon>
        <taxon>Vitaceae</taxon>
        <taxon>Viteae</taxon>
        <taxon>Vitis</taxon>
    </lineage>
</organism>
<dbReference type="Gene3D" id="3.40.50.300">
    <property type="entry name" value="P-loop containing nucleotide triphosphate hydrolases"/>
    <property type="match status" value="1"/>
</dbReference>
<gene>
    <name evidence="4" type="ORF">CK203_063815</name>
</gene>
<feature type="domain" description="NB-ARC" evidence="3">
    <location>
        <begin position="203"/>
        <end position="306"/>
    </location>
</feature>
<evidence type="ECO:0000313" key="5">
    <source>
        <dbReference type="Proteomes" id="UP000288805"/>
    </source>
</evidence>
<dbReference type="GO" id="GO:0006952">
    <property type="term" value="P:defense response"/>
    <property type="evidence" value="ECO:0007669"/>
    <property type="project" value="UniProtKB-KW"/>
</dbReference>
<evidence type="ECO:0000259" key="3">
    <source>
        <dbReference type="Pfam" id="PF00931"/>
    </source>
</evidence>
<dbReference type="Proteomes" id="UP000288805">
    <property type="component" value="Unassembled WGS sequence"/>
</dbReference>
<proteinExistence type="predicted"/>
<dbReference type="PANTHER" id="PTHR36766:SF30">
    <property type="entry name" value="TIR-NBS TYPE DISEASE RESISTANCE PROTEIN-RELATED"/>
    <property type="match status" value="1"/>
</dbReference>
<dbReference type="Pfam" id="PF00931">
    <property type="entry name" value="NB-ARC"/>
    <property type="match status" value="1"/>
</dbReference>
<dbReference type="SUPFAM" id="SSF52540">
    <property type="entry name" value="P-loop containing nucleoside triphosphate hydrolases"/>
    <property type="match status" value="1"/>
</dbReference>
<feature type="region of interest" description="Disordered" evidence="2">
    <location>
        <begin position="81"/>
        <end position="109"/>
    </location>
</feature>
<accession>A0A438GBF5</accession>
<dbReference type="EMBL" id="QGNW01000494">
    <property type="protein sequence ID" value="RVW69511.1"/>
    <property type="molecule type" value="Genomic_DNA"/>
</dbReference>
<comment type="caution">
    <text evidence="4">The sequence shown here is derived from an EMBL/GenBank/DDBJ whole genome shotgun (WGS) entry which is preliminary data.</text>
</comment>
<dbReference type="GO" id="GO:0043531">
    <property type="term" value="F:ADP binding"/>
    <property type="evidence" value="ECO:0007669"/>
    <property type="project" value="InterPro"/>
</dbReference>
<feature type="compositionally biased region" description="Gly residues" evidence="2">
    <location>
        <begin position="89"/>
        <end position="109"/>
    </location>
</feature>
<evidence type="ECO:0000256" key="1">
    <source>
        <dbReference type="ARBA" id="ARBA00022821"/>
    </source>
</evidence>
<name>A0A438GBF5_VITVI</name>